<dbReference type="GO" id="GO:0009507">
    <property type="term" value="C:chloroplast"/>
    <property type="evidence" value="ECO:0007669"/>
    <property type="project" value="TreeGrafter"/>
</dbReference>
<evidence type="ECO:0000256" key="1">
    <source>
        <dbReference type="SAM" id="MobiDB-lite"/>
    </source>
</evidence>
<dbReference type="GO" id="GO:0009658">
    <property type="term" value="P:chloroplast organization"/>
    <property type="evidence" value="ECO:0007669"/>
    <property type="project" value="TreeGrafter"/>
</dbReference>
<dbReference type="AlphaFoldDB" id="A0AAN7MV02"/>
<name>A0AAN7MV02_TRANT</name>
<dbReference type="EMBL" id="JAXQNO010000003">
    <property type="protein sequence ID" value="KAK4801231.1"/>
    <property type="molecule type" value="Genomic_DNA"/>
</dbReference>
<protein>
    <submittedName>
        <fullName evidence="2">Uncharacterized protein</fullName>
    </submittedName>
</protein>
<evidence type="ECO:0000313" key="3">
    <source>
        <dbReference type="Proteomes" id="UP001346149"/>
    </source>
</evidence>
<sequence>MERIILAVPFANKDPSGDDQKNGSSGYHCFKPTATHPPQFCGQILRKARKGQLGSAQQTTGIPRRFLALYVGQVPRRLTRLSVALNSELSHCRRLVLLSQLCCCSAGVKQVTVFFSRSEMDDDFSFRVSAVTTASLHKERHEFVKPCPPFLRVHLQPLHPKRAPHRLTAAGPVVLGTRLQPITMKRPKQSYFAICSSSLGARCGAEQTQTVTREAPTITHAPTHIQERSPQLDDGGNGFPPRDGGDGGGGGGGGGNWSGGFFLFGFLAFLGFLKDMESEGESDSRRRG</sequence>
<evidence type="ECO:0000313" key="2">
    <source>
        <dbReference type="EMBL" id="KAK4801231.1"/>
    </source>
</evidence>
<dbReference type="PANTHER" id="PTHR34938:SF1">
    <property type="entry name" value="PROTEIN FERTILITY RESTORER RF2, MITOCHONDRIAL"/>
    <property type="match status" value="1"/>
</dbReference>
<gene>
    <name evidence="2" type="ORF">SAY86_021718</name>
</gene>
<keyword evidence="3" id="KW-1185">Reference proteome</keyword>
<accession>A0AAN7MV02</accession>
<proteinExistence type="predicted"/>
<dbReference type="GO" id="GO:0010027">
    <property type="term" value="P:thylakoid membrane organization"/>
    <property type="evidence" value="ECO:0007669"/>
    <property type="project" value="TreeGrafter"/>
</dbReference>
<dbReference type="Proteomes" id="UP001346149">
    <property type="component" value="Unassembled WGS sequence"/>
</dbReference>
<organism evidence="2 3">
    <name type="scientific">Trapa natans</name>
    <name type="common">Water chestnut</name>
    <dbReference type="NCBI Taxonomy" id="22666"/>
    <lineage>
        <taxon>Eukaryota</taxon>
        <taxon>Viridiplantae</taxon>
        <taxon>Streptophyta</taxon>
        <taxon>Embryophyta</taxon>
        <taxon>Tracheophyta</taxon>
        <taxon>Spermatophyta</taxon>
        <taxon>Magnoliopsida</taxon>
        <taxon>eudicotyledons</taxon>
        <taxon>Gunneridae</taxon>
        <taxon>Pentapetalae</taxon>
        <taxon>rosids</taxon>
        <taxon>malvids</taxon>
        <taxon>Myrtales</taxon>
        <taxon>Lythraceae</taxon>
        <taxon>Trapa</taxon>
    </lineage>
</organism>
<dbReference type="PANTHER" id="PTHR34938">
    <property type="entry name" value="PROTEIN FERTILITY RESTORER RF2, MITOCHONDRIAL"/>
    <property type="match status" value="1"/>
</dbReference>
<reference evidence="2 3" key="1">
    <citation type="journal article" date="2023" name="Hortic Res">
        <title>Pangenome of water caltrop reveals structural variations and asymmetric subgenome divergence after allopolyploidization.</title>
        <authorList>
            <person name="Zhang X."/>
            <person name="Chen Y."/>
            <person name="Wang L."/>
            <person name="Yuan Y."/>
            <person name="Fang M."/>
            <person name="Shi L."/>
            <person name="Lu R."/>
            <person name="Comes H.P."/>
            <person name="Ma Y."/>
            <person name="Chen Y."/>
            <person name="Huang G."/>
            <person name="Zhou Y."/>
            <person name="Zheng Z."/>
            <person name="Qiu Y."/>
        </authorList>
    </citation>
    <scope>NUCLEOTIDE SEQUENCE [LARGE SCALE GENOMIC DNA]</scope>
    <source>
        <strain evidence="2">F231</strain>
    </source>
</reference>
<comment type="caution">
    <text evidence="2">The sequence shown here is derived from an EMBL/GenBank/DDBJ whole genome shotgun (WGS) entry which is preliminary data.</text>
</comment>
<dbReference type="InterPro" id="IPR040299">
    <property type="entry name" value="RF2K-like"/>
</dbReference>
<feature type="region of interest" description="Disordered" evidence="1">
    <location>
        <begin position="218"/>
        <end position="253"/>
    </location>
</feature>